<gene>
    <name evidence="3" type="ORF">FKO60_11480</name>
</gene>
<proteinExistence type="predicted"/>
<dbReference type="Pfam" id="PF10145">
    <property type="entry name" value="PhageMin_Tail"/>
    <property type="match status" value="1"/>
</dbReference>
<dbReference type="RefSeq" id="WP_089558840.1">
    <property type="nucleotide sequence ID" value="NZ_BFOY01000021.1"/>
</dbReference>
<organism evidence="3 4">
    <name type="scientific">Escherichia coli</name>
    <dbReference type="NCBI Taxonomy" id="562"/>
    <lineage>
        <taxon>Bacteria</taxon>
        <taxon>Pseudomonadati</taxon>
        <taxon>Pseudomonadota</taxon>
        <taxon>Gammaproteobacteria</taxon>
        <taxon>Enterobacterales</taxon>
        <taxon>Enterobacteriaceae</taxon>
        <taxon>Escherichia</taxon>
    </lineage>
</organism>
<dbReference type="InterPro" id="IPR010090">
    <property type="entry name" value="Phage_tape_meas"/>
</dbReference>
<sequence>MSTQNLRLQVLLNAVDKITRPLRSVSHQSSETARALKAAQQQVKDLNKQAGQIDGYRKLARDVAVTGNQLKSAQDHVRALATAMQSSTAPTAAMRREFERAQQEARRLKERHGQLTQAQQRSRTALCNAGIDTRNLSQRQSELRQRLESANRSVEEQRRRLERLNRQQQRMNAAKNSYAGAMDTRNKLAGFGATATATGVGMLYGGARVMMPGYDFDVGMSRVQALTRTDKNSDELKRLRTQSRDLGASTSFTANDVAQGQGFLAMAGYTPDKIEKAMPHMLDLAKAAGMDTQLAQVSDIASNIQSAYKIPADQMQRMADALTFTFTTSNTDLQMLGETMKYVGPAAQAAGQDFETMSAMVGMLGNVGIQGSQAGTSLRMALLRLAAQPKRAAEALEDLKVSVADSTGKMKEMPQLLAEISAAFEKKGIGGVGNVKKMSYIKDIFGVEASSAMMELLDKQASLDPSQRIEAYAEQVKASLGTAGKVAKTMADNMKGDLQNLDSAWEDLGIEMFESVDSPLRSITQRMTGVLQSIGAWMKANPQLTATLVKIGMAIGAFAVALGGISLTLAGILGPMAALKLSLSVLGIKGGSALGLLANAFKGAGKAVIWLGRAMMANPVLAVIALIAGAAIWIWSNWDWLGPKFAALWNSFKQVCSDAWNSVKTTTSAVWEGIKTFLFGCWDGLVNILLNWTLPGLVYQHWDTIKATTVEAWNSVVAFLGQIWTGITTTATGIWEGIKTTVSTALNAIIAFFTNWNLSTVFTTVWDNVLNSFSNLSTRFTEIGGNIMEGLKQGIFAKWEAIKQGVLDLGSNISNWFKDKLGIHSPSRVFAEMGRYTVDGLAVGIEGNTQTALASVGQLSKQLIAAGAGLTLSAAAVAMPPLAALPDNRAPLAPASLSAPATSGGPVTIHIHAAPGMNEQQLAKLVAQELDKRERQNAARTRSSLRDID</sequence>
<evidence type="ECO:0000313" key="4">
    <source>
        <dbReference type="Proteomes" id="UP000324120"/>
    </source>
</evidence>
<dbReference type="PANTHER" id="PTHR37813">
    <property type="entry name" value="FELS-2 PROPHAGE PROTEIN"/>
    <property type="match status" value="1"/>
</dbReference>
<dbReference type="EMBL" id="VHKY01000006">
    <property type="protein sequence ID" value="TZE48743.1"/>
    <property type="molecule type" value="Genomic_DNA"/>
</dbReference>
<evidence type="ECO:0000256" key="1">
    <source>
        <dbReference type="ARBA" id="ARBA00022612"/>
    </source>
</evidence>
<dbReference type="NCBIfam" id="TIGR01760">
    <property type="entry name" value="tape_meas_TP901"/>
    <property type="match status" value="1"/>
</dbReference>
<dbReference type="AlphaFoldDB" id="A0A271UAG0"/>
<dbReference type="PANTHER" id="PTHR37813:SF1">
    <property type="entry name" value="FELS-2 PROPHAGE PROTEIN"/>
    <property type="match status" value="1"/>
</dbReference>
<accession>A0A271UAG0</accession>
<reference evidence="3 4" key="1">
    <citation type="submission" date="2019-06" db="EMBL/GenBank/DDBJ databases">
        <title>The presence and diversity of blaCTX-M among Escherichia coli from urban wastewater and feedlot cattle, in Alberta, Canada.</title>
        <authorList>
            <person name="Cormier A.C."/>
            <person name="Chalmer G."/>
            <person name="Cook S.R."/>
            <person name="Zaheer R."/>
            <person name="Hannon S.J."/>
            <person name="Booker C.W."/>
            <person name="Read R."/>
            <person name="Gow S.P."/>
            <person name="Mcallister T.A."/>
            <person name="Boerlin P."/>
        </authorList>
    </citation>
    <scope>NUCLEOTIDE SEQUENCE [LARGE SCALE GENOMIC DNA]</scope>
    <source>
        <strain evidence="3 4">347</strain>
    </source>
</reference>
<keyword evidence="1" id="KW-1188">Viral release from host cell</keyword>
<dbReference type="Proteomes" id="UP000324120">
    <property type="component" value="Unassembled WGS sequence"/>
</dbReference>
<name>A0A271UAG0_ECOLX</name>
<dbReference type="Gene3D" id="1.20.120.20">
    <property type="entry name" value="Apolipoprotein"/>
    <property type="match status" value="1"/>
</dbReference>
<feature type="domain" description="Phage tail tape measure protein" evidence="2">
    <location>
        <begin position="241"/>
        <end position="446"/>
    </location>
</feature>
<dbReference type="CDD" id="cd14686">
    <property type="entry name" value="bZIP"/>
    <property type="match status" value="1"/>
</dbReference>
<protein>
    <submittedName>
        <fullName evidence="3">Phage tail tape measure protein</fullName>
    </submittedName>
</protein>
<comment type="caution">
    <text evidence="3">The sequence shown here is derived from an EMBL/GenBank/DDBJ whole genome shotgun (WGS) entry which is preliminary data.</text>
</comment>
<evidence type="ECO:0000313" key="3">
    <source>
        <dbReference type="EMBL" id="TZE48743.1"/>
    </source>
</evidence>
<evidence type="ECO:0000259" key="2">
    <source>
        <dbReference type="Pfam" id="PF10145"/>
    </source>
</evidence>